<dbReference type="EMBL" id="NTFH01000010">
    <property type="protein sequence ID" value="PHQ14448.1"/>
    <property type="molecule type" value="Genomic_DNA"/>
</dbReference>
<name>A0A2G1UJ01_9GAMM</name>
<keyword evidence="3" id="KW-1185">Reference proteome</keyword>
<dbReference type="AlphaFoldDB" id="A0A2G1UJ01"/>
<dbReference type="RefSeq" id="WP_099615400.1">
    <property type="nucleotide sequence ID" value="NZ_KZ319373.1"/>
</dbReference>
<reference evidence="2 3" key="1">
    <citation type="submission" date="2017-09" db="EMBL/GenBank/DDBJ databases">
        <title>The draft genome sequences of Marinobacter sp. PWS21.</title>
        <authorList>
            <person name="Cao J."/>
        </authorList>
    </citation>
    <scope>NUCLEOTIDE SEQUENCE [LARGE SCALE GENOMIC DNA]</scope>
    <source>
        <strain evidence="2 3">PWS21</strain>
    </source>
</reference>
<proteinExistence type="predicted"/>
<evidence type="ECO:0000313" key="2">
    <source>
        <dbReference type="EMBL" id="PHQ14448.1"/>
    </source>
</evidence>
<accession>A0A2G1UJ01</accession>
<dbReference type="Proteomes" id="UP000231409">
    <property type="component" value="Unassembled WGS sequence"/>
</dbReference>
<protein>
    <submittedName>
        <fullName evidence="2">Uncharacterized protein</fullName>
    </submittedName>
</protein>
<sequence length="321" mass="32552">MTQTNNGSFKRKLIATAILAPMMAIVGCSDNDGSTTPPPVVETPTGTTEGFAYDGYLVGATVCVDENLNKQCDTGEPTATTVEGGKFNLEGLTDAQLLTPLVLQANANTIDLDTGLPADPNLKFLAPAGSQAISGFSTVIQMKVESALATGSTATLAELKAAASAELATELGVDGLDLTTFDPIAAKDSAATSQEQRTAAKLHLINQVLSEQIATLVPAAEANANGDTTAAFGALVNNLDVVDVKEAVDTDTNGLALNELKTATTDSVVTASVPVAPTTAEIEAQAAEDAVAQEEIQQAVETEEPTEPTGATGATGGTGTA</sequence>
<gene>
    <name evidence="2" type="ORF">CLH61_14145</name>
</gene>
<feature type="region of interest" description="Disordered" evidence="1">
    <location>
        <begin position="297"/>
        <end position="321"/>
    </location>
</feature>
<evidence type="ECO:0000256" key="1">
    <source>
        <dbReference type="SAM" id="MobiDB-lite"/>
    </source>
</evidence>
<evidence type="ECO:0000313" key="3">
    <source>
        <dbReference type="Proteomes" id="UP000231409"/>
    </source>
</evidence>
<comment type="caution">
    <text evidence="2">The sequence shown here is derived from an EMBL/GenBank/DDBJ whole genome shotgun (WGS) entry which is preliminary data.</text>
</comment>
<organism evidence="2 3">
    <name type="scientific">Marinobacter profundi</name>
    <dbReference type="NCBI Taxonomy" id="2666256"/>
    <lineage>
        <taxon>Bacteria</taxon>
        <taxon>Pseudomonadati</taxon>
        <taxon>Pseudomonadota</taxon>
        <taxon>Gammaproteobacteria</taxon>
        <taxon>Pseudomonadales</taxon>
        <taxon>Marinobacteraceae</taxon>
        <taxon>Marinobacter</taxon>
    </lineage>
</organism>